<dbReference type="AlphaFoldDB" id="A0A7J9IDM6"/>
<dbReference type="Pfam" id="PF00931">
    <property type="entry name" value="NB-ARC"/>
    <property type="match status" value="1"/>
</dbReference>
<dbReference type="OrthoDB" id="786439at2759"/>
<dbReference type="EMBL" id="JABFAD010332534">
    <property type="protein sequence ID" value="MBA0819978.1"/>
    <property type="molecule type" value="Genomic_DNA"/>
</dbReference>
<dbReference type="InterPro" id="IPR050905">
    <property type="entry name" value="Plant_NBS-LRR"/>
</dbReference>
<accession>A0A7J9IDM6</accession>
<feature type="domain" description="NB-ARC" evidence="2">
    <location>
        <begin position="3"/>
        <end position="103"/>
    </location>
</feature>
<reference evidence="3 4" key="1">
    <citation type="journal article" date="2019" name="Genome Biol. Evol.">
        <title>Insights into the evolution of the New World diploid cottons (Gossypium, subgenus Houzingenia) based on genome sequencing.</title>
        <authorList>
            <person name="Grover C.E."/>
            <person name="Arick M.A. 2nd"/>
            <person name="Thrash A."/>
            <person name="Conover J.L."/>
            <person name="Sanders W.S."/>
            <person name="Peterson D.G."/>
            <person name="Frelichowski J.E."/>
            <person name="Scheffler J.A."/>
            <person name="Scheffler B.E."/>
            <person name="Wendel J.F."/>
        </authorList>
    </citation>
    <scope>NUCLEOTIDE SEQUENCE [LARGE SCALE GENOMIC DNA]</scope>
    <source>
        <strain evidence="3">0</strain>
        <tissue evidence="3">Leaf</tissue>
    </source>
</reference>
<dbReference type="PRINTS" id="PR00364">
    <property type="entry name" value="DISEASERSIST"/>
</dbReference>
<evidence type="ECO:0000256" key="1">
    <source>
        <dbReference type="ARBA" id="ARBA00022821"/>
    </source>
</evidence>
<dbReference type="Proteomes" id="UP000593560">
    <property type="component" value="Unassembled WGS sequence"/>
</dbReference>
<dbReference type="InterPro" id="IPR027417">
    <property type="entry name" value="P-loop_NTPase"/>
</dbReference>
<dbReference type="PANTHER" id="PTHR33463:SF174">
    <property type="entry name" value="DOMAIN-CONTAINING DISEASE RESISTANCE PROTEIN, PUTATIVE-RELATED"/>
    <property type="match status" value="1"/>
</dbReference>
<sequence length="224" mass="24437">MEALIDDSVSVIGAHAMSGIGKTTLVKEIARKVKGKLFDSVVIATVTQAIDIGKIQNRIAELLGLKFEEQSTHVKALRLRERLKKEKRILVVLDDIWAKVDIEEEAWDLFKKAGDCVESFGLKPTATEVAKKCAGLPIAIATKPSSSNFTGITAAYSAVEWKVDEIYCVGLGLFGGVNTKEKARNKVLTVVANLKASSLLLDSYDDEHFDIHDVVSDAVSHLQN</sequence>
<evidence type="ECO:0000313" key="4">
    <source>
        <dbReference type="Proteomes" id="UP000593560"/>
    </source>
</evidence>
<evidence type="ECO:0000313" key="3">
    <source>
        <dbReference type="EMBL" id="MBA0819978.1"/>
    </source>
</evidence>
<dbReference type="InterPro" id="IPR002182">
    <property type="entry name" value="NB-ARC"/>
</dbReference>
<keyword evidence="1" id="KW-0611">Plant defense</keyword>
<dbReference type="Gene3D" id="3.40.50.300">
    <property type="entry name" value="P-loop containing nucleotide triphosphate hydrolases"/>
    <property type="match status" value="1"/>
</dbReference>
<dbReference type="GO" id="GO:0043531">
    <property type="term" value="F:ADP binding"/>
    <property type="evidence" value="ECO:0007669"/>
    <property type="project" value="InterPro"/>
</dbReference>
<proteinExistence type="predicted"/>
<evidence type="ECO:0000259" key="2">
    <source>
        <dbReference type="Pfam" id="PF00931"/>
    </source>
</evidence>
<dbReference type="PANTHER" id="PTHR33463">
    <property type="entry name" value="NB-ARC DOMAIN-CONTAINING PROTEIN-RELATED"/>
    <property type="match status" value="1"/>
</dbReference>
<keyword evidence="4" id="KW-1185">Reference proteome</keyword>
<organism evidence="3 4">
    <name type="scientific">Gossypium harknessii</name>
    <dbReference type="NCBI Taxonomy" id="34285"/>
    <lineage>
        <taxon>Eukaryota</taxon>
        <taxon>Viridiplantae</taxon>
        <taxon>Streptophyta</taxon>
        <taxon>Embryophyta</taxon>
        <taxon>Tracheophyta</taxon>
        <taxon>Spermatophyta</taxon>
        <taxon>Magnoliopsida</taxon>
        <taxon>eudicotyledons</taxon>
        <taxon>Gunneridae</taxon>
        <taxon>Pentapetalae</taxon>
        <taxon>rosids</taxon>
        <taxon>malvids</taxon>
        <taxon>Malvales</taxon>
        <taxon>Malvaceae</taxon>
        <taxon>Malvoideae</taxon>
        <taxon>Gossypium</taxon>
    </lineage>
</organism>
<dbReference type="SUPFAM" id="SSF52540">
    <property type="entry name" value="P-loop containing nucleoside triphosphate hydrolases"/>
    <property type="match status" value="1"/>
</dbReference>
<gene>
    <name evidence="3" type="ORF">Gohar_021556</name>
</gene>
<name>A0A7J9IDM6_9ROSI</name>
<protein>
    <recommendedName>
        <fullName evidence="2">NB-ARC domain-containing protein</fullName>
    </recommendedName>
</protein>
<comment type="caution">
    <text evidence="3">The sequence shown here is derived from an EMBL/GenBank/DDBJ whole genome shotgun (WGS) entry which is preliminary data.</text>
</comment>